<gene>
    <name evidence="13" type="ORF">PPYR_09555</name>
</gene>
<feature type="transmembrane region" description="Helical" evidence="12">
    <location>
        <begin position="23"/>
        <end position="43"/>
    </location>
</feature>
<keyword evidence="8 12" id="KW-0472">Membrane</keyword>
<evidence type="ECO:0000256" key="4">
    <source>
        <dbReference type="ARBA" id="ARBA00022475"/>
    </source>
</evidence>
<organism evidence="13 14">
    <name type="scientific">Photinus pyralis</name>
    <name type="common">Common eastern firefly</name>
    <name type="synonym">Lampyris pyralis</name>
    <dbReference type="NCBI Taxonomy" id="7054"/>
    <lineage>
        <taxon>Eukaryota</taxon>
        <taxon>Metazoa</taxon>
        <taxon>Ecdysozoa</taxon>
        <taxon>Arthropoda</taxon>
        <taxon>Hexapoda</taxon>
        <taxon>Insecta</taxon>
        <taxon>Pterygota</taxon>
        <taxon>Neoptera</taxon>
        <taxon>Endopterygota</taxon>
        <taxon>Coleoptera</taxon>
        <taxon>Polyphaga</taxon>
        <taxon>Elateriformia</taxon>
        <taxon>Elateroidea</taxon>
        <taxon>Lampyridae</taxon>
        <taxon>Lampyrinae</taxon>
        <taxon>Photinus</taxon>
    </lineage>
</organism>
<dbReference type="GO" id="GO:0032880">
    <property type="term" value="P:regulation of protein localization"/>
    <property type="evidence" value="ECO:0007669"/>
    <property type="project" value="TreeGrafter"/>
</dbReference>
<evidence type="ECO:0000256" key="1">
    <source>
        <dbReference type="ARBA" id="ARBA00004272"/>
    </source>
</evidence>
<evidence type="ECO:0000256" key="11">
    <source>
        <dbReference type="ARBA" id="ARBA00024803"/>
    </source>
</evidence>
<sequence length="306" mass="36224">MVVLEIYSKCLPIKYKTYLISKATFFTLILRIISVIAPFVIVYNSRAFWLKQDSFYEQPSVHFRGEYIFGALTNVATSPIFCSNYPFLQKYAEFDRCPLVKVIEVTKNGDDKIDELQFSVTVDITELEIVSFYLILTLDYSLHTVCPMKMQSAIIVQNNGQSFTRDITLNAQLGLFQFEPLGCHQHKTNKRYNYPIVNEKEENTNKFDLSRILEEYNLRNVSTRLINEYMTQTPRKSSEFVLNLIIQYPIHHVYYTPGFWQEVKWAWIQFLSVFVIFLWFTERIIQYVFDNRLVPFYEVSPLKKTQ</sequence>
<protein>
    <recommendedName>
        <fullName evidence="3">Transmembrane protein 231</fullName>
    </recommendedName>
</protein>
<evidence type="ECO:0000313" key="14">
    <source>
        <dbReference type="Proteomes" id="UP000327044"/>
    </source>
</evidence>
<comment type="subcellular location">
    <subcellularLocation>
        <location evidence="1">Cell projection</location>
        <location evidence="1">Cilium membrane</location>
        <topology evidence="1">Multi-pass membrane protein</topology>
    </subcellularLocation>
</comment>
<dbReference type="PANTHER" id="PTHR14605">
    <property type="entry name" value="CHST5 PROTEIN"/>
    <property type="match status" value="1"/>
</dbReference>
<name>A0A5N4AMH5_PHOPY</name>
<keyword evidence="4" id="KW-1003">Cell membrane</keyword>
<dbReference type="FunCoup" id="A0A5N4AMH5">
    <property type="interactions" value="44"/>
</dbReference>
<dbReference type="InterPro" id="IPR019306">
    <property type="entry name" value="TMEM231"/>
</dbReference>
<keyword evidence="5 12" id="KW-0812">Transmembrane</keyword>
<dbReference type="GO" id="GO:0035869">
    <property type="term" value="C:ciliary transition zone"/>
    <property type="evidence" value="ECO:0007669"/>
    <property type="project" value="TreeGrafter"/>
</dbReference>
<evidence type="ECO:0000256" key="5">
    <source>
        <dbReference type="ARBA" id="ARBA00022692"/>
    </source>
</evidence>
<evidence type="ECO:0000256" key="2">
    <source>
        <dbReference type="ARBA" id="ARBA00009082"/>
    </source>
</evidence>
<accession>A0A5N4AMH5</accession>
<dbReference type="EMBL" id="VVIM01000006">
    <property type="protein sequence ID" value="KAB0798562.1"/>
    <property type="molecule type" value="Genomic_DNA"/>
</dbReference>
<dbReference type="Pfam" id="PF10149">
    <property type="entry name" value="TM231"/>
    <property type="match status" value="1"/>
</dbReference>
<evidence type="ECO:0000256" key="3">
    <source>
        <dbReference type="ARBA" id="ARBA00015087"/>
    </source>
</evidence>
<reference evidence="13 14" key="1">
    <citation type="journal article" date="2018" name="Elife">
        <title>Firefly genomes illuminate parallel origins of bioluminescence in beetles.</title>
        <authorList>
            <person name="Fallon T.R."/>
            <person name="Lower S.E."/>
            <person name="Chang C.H."/>
            <person name="Bessho-Uehara M."/>
            <person name="Martin G.J."/>
            <person name="Bewick A.J."/>
            <person name="Behringer M."/>
            <person name="Debat H.J."/>
            <person name="Wong I."/>
            <person name="Day J.C."/>
            <person name="Suvorov A."/>
            <person name="Silva C.J."/>
            <person name="Stanger-Hall K.F."/>
            <person name="Hall D.W."/>
            <person name="Schmitz R.J."/>
            <person name="Nelson D.R."/>
            <person name="Lewis S.M."/>
            <person name="Shigenobu S."/>
            <person name="Bybee S.M."/>
            <person name="Larracuente A.M."/>
            <person name="Oba Y."/>
            <person name="Weng J.K."/>
        </authorList>
    </citation>
    <scope>NUCLEOTIDE SEQUENCE [LARGE SCALE GENOMIC DNA]</scope>
    <source>
        <strain evidence="13">1611_PpyrPB1</strain>
        <tissue evidence="13">Whole body</tissue>
    </source>
</reference>
<dbReference type="GO" id="GO:0060170">
    <property type="term" value="C:ciliary membrane"/>
    <property type="evidence" value="ECO:0007669"/>
    <property type="project" value="UniProtKB-SubCell"/>
</dbReference>
<evidence type="ECO:0000256" key="9">
    <source>
        <dbReference type="ARBA" id="ARBA00023180"/>
    </source>
</evidence>
<evidence type="ECO:0000313" key="13">
    <source>
        <dbReference type="EMBL" id="KAB0798562.1"/>
    </source>
</evidence>
<evidence type="ECO:0000256" key="7">
    <source>
        <dbReference type="ARBA" id="ARBA00023069"/>
    </source>
</evidence>
<dbReference type="GO" id="GO:0060271">
    <property type="term" value="P:cilium assembly"/>
    <property type="evidence" value="ECO:0007669"/>
    <property type="project" value="TreeGrafter"/>
</dbReference>
<comment type="similarity">
    <text evidence="2">Belongs to the TMEM231 family.</text>
</comment>
<comment type="caution">
    <text evidence="13">The sequence shown here is derived from an EMBL/GenBank/DDBJ whole genome shotgun (WGS) entry which is preliminary data.</text>
</comment>
<dbReference type="Proteomes" id="UP000327044">
    <property type="component" value="Unassembled WGS sequence"/>
</dbReference>
<keyword evidence="9" id="KW-0325">Glycoprotein</keyword>
<evidence type="ECO:0000256" key="10">
    <source>
        <dbReference type="ARBA" id="ARBA00023273"/>
    </source>
</evidence>
<keyword evidence="6 12" id="KW-1133">Transmembrane helix</keyword>
<feature type="transmembrane region" description="Helical" evidence="12">
    <location>
        <begin position="266"/>
        <end position="285"/>
    </location>
</feature>
<dbReference type="InParanoid" id="A0A5N4AMH5"/>
<keyword evidence="14" id="KW-1185">Reference proteome</keyword>
<keyword evidence="7" id="KW-0969">Cilium</keyword>
<comment type="function">
    <text evidence="11">Transmembrane component of the tectonic-like complex, a complex localized at the transition zone of primary cilia and acting as a barrier that prevents diffusion of transmembrane proteins between the cilia and plasma membranes. Required for ciliogenesis and sonic hedgehog/SHH signaling.</text>
</comment>
<evidence type="ECO:0000256" key="8">
    <source>
        <dbReference type="ARBA" id="ARBA00023136"/>
    </source>
</evidence>
<keyword evidence="10" id="KW-0966">Cell projection</keyword>
<evidence type="ECO:0000256" key="6">
    <source>
        <dbReference type="ARBA" id="ARBA00022989"/>
    </source>
</evidence>
<dbReference type="PANTHER" id="PTHR14605:SF1">
    <property type="entry name" value="TRANSMEMBRANE PROTEIN 231"/>
    <property type="match status" value="1"/>
</dbReference>
<evidence type="ECO:0000256" key="12">
    <source>
        <dbReference type="SAM" id="Phobius"/>
    </source>
</evidence>
<proteinExistence type="inferred from homology"/>
<dbReference type="AlphaFoldDB" id="A0A5N4AMH5"/>